<organism evidence="2 3">
    <name type="scientific">Collybia nuda</name>
    <dbReference type="NCBI Taxonomy" id="64659"/>
    <lineage>
        <taxon>Eukaryota</taxon>
        <taxon>Fungi</taxon>
        <taxon>Dikarya</taxon>
        <taxon>Basidiomycota</taxon>
        <taxon>Agaricomycotina</taxon>
        <taxon>Agaricomycetes</taxon>
        <taxon>Agaricomycetidae</taxon>
        <taxon>Agaricales</taxon>
        <taxon>Tricholomatineae</taxon>
        <taxon>Clitocybaceae</taxon>
        <taxon>Collybia</taxon>
    </lineage>
</organism>
<dbReference type="EMBL" id="MU150234">
    <property type="protein sequence ID" value="KAF9468202.1"/>
    <property type="molecule type" value="Genomic_DNA"/>
</dbReference>
<feature type="compositionally biased region" description="Polar residues" evidence="1">
    <location>
        <begin position="58"/>
        <end position="73"/>
    </location>
</feature>
<name>A0A9P6CJ92_9AGAR</name>
<comment type="caution">
    <text evidence="2">The sequence shown here is derived from an EMBL/GenBank/DDBJ whole genome shotgun (WGS) entry which is preliminary data.</text>
</comment>
<evidence type="ECO:0000313" key="2">
    <source>
        <dbReference type="EMBL" id="KAF9468202.1"/>
    </source>
</evidence>
<reference evidence="2" key="1">
    <citation type="submission" date="2020-11" db="EMBL/GenBank/DDBJ databases">
        <authorList>
            <consortium name="DOE Joint Genome Institute"/>
            <person name="Ahrendt S."/>
            <person name="Riley R."/>
            <person name="Andreopoulos W."/>
            <person name="Labutti K."/>
            <person name="Pangilinan J."/>
            <person name="Ruiz-Duenas F.J."/>
            <person name="Barrasa J.M."/>
            <person name="Sanchez-Garcia M."/>
            <person name="Camarero S."/>
            <person name="Miyauchi S."/>
            <person name="Serrano A."/>
            <person name="Linde D."/>
            <person name="Babiker R."/>
            <person name="Drula E."/>
            <person name="Ayuso-Fernandez I."/>
            <person name="Pacheco R."/>
            <person name="Padilla G."/>
            <person name="Ferreira P."/>
            <person name="Barriuso J."/>
            <person name="Kellner H."/>
            <person name="Castanera R."/>
            <person name="Alfaro M."/>
            <person name="Ramirez L."/>
            <person name="Pisabarro A.G."/>
            <person name="Kuo A."/>
            <person name="Tritt A."/>
            <person name="Lipzen A."/>
            <person name="He G."/>
            <person name="Yan M."/>
            <person name="Ng V."/>
            <person name="Cullen D."/>
            <person name="Martin F."/>
            <person name="Rosso M.-N."/>
            <person name="Henrissat B."/>
            <person name="Hibbett D."/>
            <person name="Martinez A.T."/>
            <person name="Grigoriev I.V."/>
        </authorList>
    </citation>
    <scope>NUCLEOTIDE SEQUENCE</scope>
    <source>
        <strain evidence="2">CBS 247.69</strain>
    </source>
</reference>
<dbReference type="Proteomes" id="UP000807353">
    <property type="component" value="Unassembled WGS sequence"/>
</dbReference>
<accession>A0A9P6CJ92</accession>
<feature type="region of interest" description="Disordered" evidence="1">
    <location>
        <begin position="1"/>
        <end position="148"/>
    </location>
</feature>
<evidence type="ECO:0000313" key="3">
    <source>
        <dbReference type="Proteomes" id="UP000807353"/>
    </source>
</evidence>
<evidence type="ECO:0000256" key="1">
    <source>
        <dbReference type="SAM" id="MobiDB-lite"/>
    </source>
</evidence>
<sequence>MSPASSAAPSSAPALVPRAVAATPTQATKPTATETASGTPAAPTSPPGNGQGVKGNGKITTITRKGRDGNSTVYHVHHGTKTRCYAQETGAVKGGQGAPGKGDASGTPPSAASGGPQKTPDVTKPNSNTPVATSVGAPSKGTTSPKLAARYEELLERYYGEIDELD</sequence>
<dbReference type="AlphaFoldDB" id="A0A9P6CJ92"/>
<keyword evidence="3" id="KW-1185">Reference proteome</keyword>
<gene>
    <name evidence="2" type="ORF">BDZ94DRAFT_1247458</name>
</gene>
<proteinExistence type="predicted"/>
<feature type="compositionally biased region" description="Low complexity" evidence="1">
    <location>
        <begin position="1"/>
        <end position="42"/>
    </location>
</feature>
<protein>
    <submittedName>
        <fullName evidence="2">Uncharacterized protein</fullName>
    </submittedName>
</protein>